<gene>
    <name evidence="9" type="ORF">MVLG_01832</name>
</gene>
<evidence type="ECO:0000256" key="6">
    <source>
        <dbReference type="SAM" id="MobiDB-lite"/>
    </source>
</evidence>
<dbReference type="SUPFAM" id="SSF160240">
    <property type="entry name" value="Cation efflux protein cytoplasmic domain-like"/>
    <property type="match status" value="1"/>
</dbReference>
<keyword evidence="11" id="KW-1185">Reference proteome</keyword>
<feature type="transmembrane region" description="Helical" evidence="7">
    <location>
        <begin position="421"/>
        <end position="439"/>
    </location>
</feature>
<dbReference type="AlphaFoldDB" id="U5H3B0"/>
<dbReference type="Gene3D" id="3.30.70.1350">
    <property type="entry name" value="Cation efflux protein, cytoplasmic domain"/>
    <property type="match status" value="1"/>
</dbReference>
<dbReference type="PANTHER" id="PTHR43840">
    <property type="entry name" value="MITOCHONDRIAL METAL TRANSPORTER 1-RELATED"/>
    <property type="match status" value="1"/>
</dbReference>
<dbReference type="Pfam" id="PF01545">
    <property type="entry name" value="Cation_efflux"/>
    <property type="match status" value="1"/>
</dbReference>
<keyword evidence="2" id="KW-0813">Transport</keyword>
<dbReference type="EMBL" id="AEIJ01000179">
    <property type="status" value="NOT_ANNOTATED_CDS"/>
    <property type="molecule type" value="Genomic_DNA"/>
</dbReference>
<reference evidence="9" key="2">
    <citation type="submission" date="2010-11" db="EMBL/GenBank/DDBJ databases">
        <authorList>
            <consortium name="The Broad Institute Genome Sequencing Platform"/>
            <person name="Earl A."/>
            <person name="Ward D."/>
            <person name="Feldgarden M."/>
            <person name="Gevers D."/>
            <person name="Butler R."/>
            <person name="Young S.K."/>
            <person name="Zeng Q."/>
            <person name="Gargeya S."/>
            <person name="Fitzgerald M."/>
            <person name="Haas B."/>
            <person name="Abouelleil A."/>
            <person name="Alvarado L."/>
            <person name="Arachchi H.M."/>
            <person name="Berlin A."/>
            <person name="Brown A."/>
            <person name="Chapman S.B."/>
            <person name="Chen Z."/>
            <person name="Dunbar C."/>
            <person name="Freedman E."/>
            <person name="Gearin G."/>
            <person name="Gellesch M."/>
            <person name="Goldberg J."/>
            <person name="Griggs A."/>
            <person name="Gujja S."/>
            <person name="Heilman E."/>
            <person name="Heiman D."/>
            <person name="Howarth C."/>
            <person name="Larson L."/>
            <person name="Lui A."/>
            <person name="MacDonald P.J.P."/>
            <person name="Mehta T."/>
            <person name="Montmayeur A."/>
            <person name="Murphy C."/>
            <person name="Neiman D."/>
            <person name="Pearson M."/>
            <person name="Priest M."/>
            <person name="Roberts A."/>
            <person name="Saif S."/>
            <person name="Shea T."/>
            <person name="Shenoy N."/>
            <person name="Sisk P."/>
            <person name="Stolte C."/>
            <person name="Sykes S."/>
            <person name="White J."/>
            <person name="Yandava C."/>
            <person name="Wortman J."/>
            <person name="Nusbaum C."/>
            <person name="Birren B."/>
        </authorList>
    </citation>
    <scope>NUCLEOTIDE SEQUENCE</scope>
    <source>
        <strain evidence="9">P1A1 Lamole</strain>
    </source>
</reference>
<reference evidence="10" key="4">
    <citation type="submission" date="2015-06" db="UniProtKB">
        <authorList>
            <consortium name="EnsemblFungi"/>
        </authorList>
    </citation>
    <scope>IDENTIFICATION</scope>
</reference>
<feature type="transmembrane region" description="Helical" evidence="7">
    <location>
        <begin position="276"/>
        <end position="300"/>
    </location>
</feature>
<evidence type="ECO:0000256" key="2">
    <source>
        <dbReference type="ARBA" id="ARBA00022448"/>
    </source>
</evidence>
<evidence type="ECO:0000256" key="4">
    <source>
        <dbReference type="ARBA" id="ARBA00022989"/>
    </source>
</evidence>
<dbReference type="InParanoid" id="U5H3B0"/>
<comment type="subcellular location">
    <subcellularLocation>
        <location evidence="1">Membrane</location>
        <topology evidence="1">Multi-pass membrane protein</topology>
    </subcellularLocation>
</comment>
<keyword evidence="3 7" id="KW-0812">Transmembrane</keyword>
<reference evidence="9 11" key="3">
    <citation type="journal article" date="2015" name="BMC Genomics">
        <title>Sex and parasites: genomic and transcriptomic analysis of Microbotryum lychnidis-dioicae, the biotrophic and plant-castrating anther smut fungus.</title>
        <authorList>
            <person name="Perlin M.H."/>
            <person name="Amselem J."/>
            <person name="Fontanillas E."/>
            <person name="Toh S.S."/>
            <person name="Chen Z."/>
            <person name="Goldberg J."/>
            <person name="Duplessis S."/>
            <person name="Henrissat B."/>
            <person name="Young S."/>
            <person name="Zeng Q."/>
            <person name="Aguileta G."/>
            <person name="Petit E."/>
            <person name="Badouin H."/>
            <person name="Andrews J."/>
            <person name="Razeeq D."/>
            <person name="Gabaldon T."/>
            <person name="Quesneville H."/>
            <person name="Giraud T."/>
            <person name="Hood M.E."/>
            <person name="Schultz D.J."/>
            <person name="Cuomo C.A."/>
        </authorList>
    </citation>
    <scope>NUCLEOTIDE SEQUENCE [LARGE SCALE GENOMIC DNA]</scope>
    <source>
        <strain evidence="11">p1A1 Lamole</strain>
        <strain evidence="9">P1A1 Lamole</strain>
    </source>
</reference>
<dbReference type="InterPro" id="IPR050291">
    <property type="entry name" value="CDF_Transporter"/>
</dbReference>
<name>U5H3B0_USTV1</name>
<protein>
    <recommendedName>
        <fullName evidence="8">Cation efflux protein transmembrane domain-containing protein</fullName>
    </recommendedName>
</protein>
<keyword evidence="4 7" id="KW-1133">Transmembrane helix</keyword>
<evidence type="ECO:0000256" key="1">
    <source>
        <dbReference type="ARBA" id="ARBA00004141"/>
    </source>
</evidence>
<dbReference type="InterPro" id="IPR058533">
    <property type="entry name" value="Cation_efflux_TM"/>
</dbReference>
<dbReference type="InterPro" id="IPR027469">
    <property type="entry name" value="Cation_efflux_TMD_sf"/>
</dbReference>
<feature type="transmembrane region" description="Helical" evidence="7">
    <location>
        <begin position="248"/>
        <end position="270"/>
    </location>
</feature>
<sequence length="538" mass="58962">MPSRKSKFEISASPTPYDSDLEANYQNSLGTSSPSTSTSRGRPSRSSSSAGGSESIPSKEGLHTGTSVRTLSRGRGVTAATIHEHVVYDATNHHDESGGQRENESSVILAPTANRNLSKPSHRINYGTLMDGVPTPPPPPPQSGNGSQYPSSGIKIKRQESILRLTGMIDDRAGEYDKFRVPQEQLRKMSRKLRHFYSAQNNLLDGFAEVDEILDNVEAEAATGQLAPIVPKRPSQEREDEFANKVKLIINVNVAINIVLLAGKVAVVLLSNSMSLVASTVDSAMDLLSTMIIFGTSRVIEHRTWKSQYEWPTGKRRLEPVGVVAFSVFMIAAFIQVFIESIQRVFEKSSTAPVTIPLIGGIVMALTIAVKLVVWVWCRAVKNTSVEALAQDAENDIVFNFFSLVFPFMGQWLGWNKLDPIGGMVLSLYIIVEWTGTLLDNTAKLSGRRGSPDDHKRVAYLLSRFSPLITGIQHLSLYHAGEHLVVEADVILPHTTALTVAHNLGESAQFAIEQLEGVDRAFVHVDVTMNNLSGHLER</sequence>
<dbReference type="EnsemblFungi" id="MVLG_01832T0">
    <property type="protein sequence ID" value="MVLG_01832T0"/>
    <property type="gene ID" value="MVLG_01832"/>
</dbReference>
<dbReference type="FunFam" id="1.20.1510.10:FF:000005">
    <property type="entry name" value="Putative Cation diffusion facilitator 1"/>
    <property type="match status" value="1"/>
</dbReference>
<dbReference type="GO" id="GO:0030003">
    <property type="term" value="P:intracellular monoatomic cation homeostasis"/>
    <property type="evidence" value="ECO:0007669"/>
    <property type="project" value="UniProtKB-ARBA"/>
</dbReference>
<feature type="transmembrane region" description="Helical" evidence="7">
    <location>
        <begin position="321"/>
        <end position="339"/>
    </location>
</feature>
<dbReference type="FunCoup" id="U5H3B0">
    <property type="interactions" value="39"/>
</dbReference>
<dbReference type="GO" id="GO:0098771">
    <property type="term" value="P:inorganic ion homeostasis"/>
    <property type="evidence" value="ECO:0007669"/>
    <property type="project" value="UniProtKB-ARBA"/>
</dbReference>
<dbReference type="HOGENOM" id="CLU_013430_2_3_1"/>
<evidence type="ECO:0000256" key="3">
    <source>
        <dbReference type="ARBA" id="ARBA00022692"/>
    </source>
</evidence>
<evidence type="ECO:0000313" key="9">
    <source>
        <dbReference type="EMBL" id="KDE07923.1"/>
    </source>
</evidence>
<feature type="region of interest" description="Disordered" evidence="6">
    <location>
        <begin position="1"/>
        <end position="74"/>
    </location>
</feature>
<dbReference type="PANTHER" id="PTHR43840:SF4">
    <property type="entry name" value="CDF DIVALENT METAL CATION TRANSPORTER (EUROFUNG)"/>
    <property type="match status" value="1"/>
</dbReference>
<dbReference type="SUPFAM" id="SSF161111">
    <property type="entry name" value="Cation efflux protein transmembrane domain-like"/>
    <property type="match status" value="1"/>
</dbReference>
<feature type="transmembrane region" description="Helical" evidence="7">
    <location>
        <begin position="354"/>
        <end position="377"/>
    </location>
</feature>
<evidence type="ECO:0000259" key="8">
    <source>
        <dbReference type="Pfam" id="PF01545"/>
    </source>
</evidence>
<evidence type="ECO:0000313" key="11">
    <source>
        <dbReference type="Proteomes" id="UP000017200"/>
    </source>
</evidence>
<evidence type="ECO:0000256" key="5">
    <source>
        <dbReference type="ARBA" id="ARBA00023136"/>
    </source>
</evidence>
<dbReference type="Gene3D" id="1.20.1510.10">
    <property type="entry name" value="Cation efflux protein transmembrane domain"/>
    <property type="match status" value="1"/>
</dbReference>
<evidence type="ECO:0000313" key="10">
    <source>
        <dbReference type="EnsemblFungi" id="MVLG_01832T0"/>
    </source>
</evidence>
<dbReference type="Proteomes" id="UP000017200">
    <property type="component" value="Unassembled WGS sequence"/>
</dbReference>
<proteinExistence type="predicted"/>
<reference evidence="11" key="1">
    <citation type="submission" date="2010-11" db="EMBL/GenBank/DDBJ databases">
        <title>The genome sequence of Microbotryum violaceum strain p1A1 Lamole.</title>
        <authorList>
            <person name="Cuomo C."/>
            <person name="Perlin M."/>
            <person name="Young S.K."/>
            <person name="Zeng Q."/>
            <person name="Gargeya S."/>
            <person name="Alvarado L."/>
            <person name="Berlin A."/>
            <person name="Chapman S.B."/>
            <person name="Chen Z."/>
            <person name="Freedman E."/>
            <person name="Gellesch M."/>
            <person name="Goldberg J."/>
            <person name="Griggs A."/>
            <person name="Gujja S."/>
            <person name="Heilman E."/>
            <person name="Heiman D."/>
            <person name="Howarth C."/>
            <person name="Mehta T."/>
            <person name="Neiman D."/>
            <person name="Pearson M."/>
            <person name="Roberts A."/>
            <person name="Saif S."/>
            <person name="Shea T."/>
            <person name="Shenoy N."/>
            <person name="Sisk P."/>
            <person name="Stolte C."/>
            <person name="Sykes S."/>
            <person name="White J."/>
            <person name="Yandava C."/>
            <person name="Haas B."/>
            <person name="Nusbaum C."/>
            <person name="Birren B."/>
        </authorList>
    </citation>
    <scope>NUCLEOTIDE SEQUENCE [LARGE SCALE GENOMIC DNA]</scope>
    <source>
        <strain evidence="11">p1A1 Lamole</strain>
    </source>
</reference>
<feature type="transmembrane region" description="Helical" evidence="7">
    <location>
        <begin position="397"/>
        <end position="415"/>
    </location>
</feature>
<organism evidence="9">
    <name type="scientific">Microbotryum lychnidis-dioicae (strain p1A1 Lamole / MvSl-1064)</name>
    <name type="common">Anther smut fungus</name>
    <dbReference type="NCBI Taxonomy" id="683840"/>
    <lineage>
        <taxon>Eukaryota</taxon>
        <taxon>Fungi</taxon>
        <taxon>Dikarya</taxon>
        <taxon>Basidiomycota</taxon>
        <taxon>Pucciniomycotina</taxon>
        <taxon>Microbotryomycetes</taxon>
        <taxon>Microbotryales</taxon>
        <taxon>Microbotryaceae</taxon>
        <taxon>Microbotryum</taxon>
    </lineage>
</organism>
<keyword evidence="5 7" id="KW-0472">Membrane</keyword>
<dbReference type="InterPro" id="IPR036837">
    <property type="entry name" value="Cation_efflux_CTD_sf"/>
</dbReference>
<dbReference type="STRING" id="683840.U5H3B0"/>
<dbReference type="GO" id="GO:0016020">
    <property type="term" value="C:membrane"/>
    <property type="evidence" value="ECO:0007669"/>
    <property type="project" value="UniProtKB-SubCell"/>
</dbReference>
<feature type="region of interest" description="Disordered" evidence="6">
    <location>
        <begin position="111"/>
        <end position="155"/>
    </location>
</feature>
<dbReference type="EMBL" id="GL541654">
    <property type="protein sequence ID" value="KDE07923.1"/>
    <property type="molecule type" value="Genomic_DNA"/>
</dbReference>
<dbReference type="OrthoDB" id="78296at2759"/>
<feature type="compositionally biased region" description="Low complexity" evidence="6">
    <location>
        <begin position="28"/>
        <end position="58"/>
    </location>
</feature>
<accession>U5H3B0</accession>
<dbReference type="GO" id="GO:0008324">
    <property type="term" value="F:monoatomic cation transmembrane transporter activity"/>
    <property type="evidence" value="ECO:0007669"/>
    <property type="project" value="InterPro"/>
</dbReference>
<evidence type="ECO:0000256" key="7">
    <source>
        <dbReference type="SAM" id="Phobius"/>
    </source>
</evidence>
<feature type="compositionally biased region" description="Low complexity" evidence="6">
    <location>
        <begin position="143"/>
        <end position="153"/>
    </location>
</feature>
<dbReference type="OMA" id="KKPIREY"/>
<feature type="domain" description="Cation efflux protein transmembrane" evidence="8">
    <location>
        <begin position="252"/>
        <end position="445"/>
    </location>
</feature>